<dbReference type="InterPro" id="IPR023574">
    <property type="entry name" value="Ribosomal_uL4_dom_sf"/>
</dbReference>
<feature type="domain" description="Large ribosomal subunit protein uL4 C-terminal" evidence="4">
    <location>
        <begin position="114"/>
        <end position="151"/>
    </location>
</feature>
<keyword evidence="3" id="KW-0687">Ribonucleoprotein</keyword>
<keyword evidence="2" id="KW-0689">Ribosomal protein</keyword>
<sequence length="255" mass="29954">MHHLQLRQWCDKLSSKHPWRRLLSISRLNLLKVAPGGHIGLFCIWTAGAFRKLDDLYGTWRKASTKKVNYNLPMHKMTNTDLNRILKSEEVQKALHPSDRKIKRRVLKNLGVIMLPMQKMTNTDLNRILKSEEVQKALHPSNCKIKRRVLKNLGVIMLPMQKMTNTDLNRILKSDEVQMALHPFDRKIKRRVLKNLGVIMLPMQKMTNTDLNRILKSDEVQMALHPFEYVKTKMLKPKRKRILKRKVKNFEAAQA</sequence>
<organism evidence="5 6">
    <name type="scientific">Danionella cerebrum</name>
    <dbReference type="NCBI Taxonomy" id="2873325"/>
    <lineage>
        <taxon>Eukaryota</taxon>
        <taxon>Metazoa</taxon>
        <taxon>Chordata</taxon>
        <taxon>Craniata</taxon>
        <taxon>Vertebrata</taxon>
        <taxon>Euteleostomi</taxon>
        <taxon>Actinopterygii</taxon>
        <taxon>Neopterygii</taxon>
        <taxon>Teleostei</taxon>
        <taxon>Ostariophysi</taxon>
        <taxon>Cypriniformes</taxon>
        <taxon>Danionidae</taxon>
        <taxon>Danioninae</taxon>
        <taxon>Danionella</taxon>
    </lineage>
</organism>
<keyword evidence="6" id="KW-1185">Reference proteome</keyword>
<feature type="domain" description="Large ribosomal subunit protein uL4 C-terminal" evidence="4">
    <location>
        <begin position="69"/>
        <end position="108"/>
    </location>
</feature>
<evidence type="ECO:0000313" key="5">
    <source>
        <dbReference type="EMBL" id="TRZ04506.1"/>
    </source>
</evidence>
<comment type="caution">
    <text evidence="5">The sequence shown here is derived from an EMBL/GenBank/DDBJ whole genome shotgun (WGS) entry which is preliminary data.</text>
</comment>
<feature type="domain" description="Large ribosomal subunit protein uL4 C-terminal" evidence="4">
    <location>
        <begin position="200"/>
        <end position="239"/>
    </location>
</feature>
<dbReference type="Pfam" id="PF14374">
    <property type="entry name" value="Ribos_L4_asso_C"/>
    <property type="match status" value="4"/>
</dbReference>
<dbReference type="GO" id="GO:0005840">
    <property type="term" value="C:ribosome"/>
    <property type="evidence" value="ECO:0007669"/>
    <property type="project" value="UniProtKB-KW"/>
</dbReference>
<comment type="similarity">
    <text evidence="1">Belongs to the universal ribosomal protein uL4 family.</text>
</comment>
<evidence type="ECO:0000313" key="6">
    <source>
        <dbReference type="Proteomes" id="UP000316079"/>
    </source>
</evidence>
<evidence type="ECO:0000256" key="3">
    <source>
        <dbReference type="ARBA" id="ARBA00023274"/>
    </source>
</evidence>
<dbReference type="SUPFAM" id="SSF52166">
    <property type="entry name" value="Ribosomal protein L4"/>
    <property type="match status" value="1"/>
</dbReference>
<dbReference type="GO" id="GO:0003735">
    <property type="term" value="F:structural constituent of ribosome"/>
    <property type="evidence" value="ECO:0007669"/>
    <property type="project" value="InterPro"/>
</dbReference>
<dbReference type="AlphaFoldDB" id="A0A553RQR5"/>
<evidence type="ECO:0000256" key="2">
    <source>
        <dbReference type="ARBA" id="ARBA00022980"/>
    </source>
</evidence>
<dbReference type="GO" id="GO:1990904">
    <property type="term" value="C:ribonucleoprotein complex"/>
    <property type="evidence" value="ECO:0007669"/>
    <property type="project" value="UniProtKB-KW"/>
</dbReference>
<reference evidence="5 6" key="1">
    <citation type="journal article" date="2019" name="Sci. Data">
        <title>Hybrid genome assembly and annotation of Danionella translucida.</title>
        <authorList>
            <person name="Kadobianskyi M."/>
            <person name="Schulze L."/>
            <person name="Schuelke M."/>
            <person name="Judkewitz B."/>
        </authorList>
    </citation>
    <scope>NUCLEOTIDE SEQUENCE [LARGE SCALE GENOMIC DNA]</scope>
    <source>
        <strain evidence="5 6">Bolton</strain>
    </source>
</reference>
<name>A0A553RQR5_9TELE</name>
<feature type="domain" description="Large ribosomal subunit protein uL4 C-terminal" evidence="4">
    <location>
        <begin position="157"/>
        <end position="194"/>
    </location>
</feature>
<accession>A0A553RQR5</accession>
<gene>
    <name evidence="5" type="ORF">DNTS_026607</name>
</gene>
<dbReference type="Gene3D" id="3.40.1370.10">
    <property type="match status" value="1"/>
</dbReference>
<dbReference type="InterPro" id="IPR025755">
    <property type="entry name" value="Ribos_uL4_C_dom"/>
</dbReference>
<dbReference type="Proteomes" id="UP000316079">
    <property type="component" value="Unassembled WGS sequence"/>
</dbReference>
<evidence type="ECO:0000256" key="1">
    <source>
        <dbReference type="ARBA" id="ARBA00010528"/>
    </source>
</evidence>
<dbReference type="GO" id="GO:0006412">
    <property type="term" value="P:translation"/>
    <property type="evidence" value="ECO:0007669"/>
    <property type="project" value="InterPro"/>
</dbReference>
<protein>
    <recommendedName>
        <fullName evidence="4">Large ribosomal subunit protein uL4 C-terminal domain-containing protein</fullName>
    </recommendedName>
</protein>
<dbReference type="EMBL" id="SRMA01000134">
    <property type="protein sequence ID" value="TRZ04506.1"/>
    <property type="molecule type" value="Genomic_DNA"/>
</dbReference>
<dbReference type="PANTHER" id="PTHR19431">
    <property type="entry name" value="60S RIBOSOMAL PROTEIN L4"/>
    <property type="match status" value="1"/>
</dbReference>
<dbReference type="InterPro" id="IPR045240">
    <property type="entry name" value="Ribosomal_uL4_euk/arch"/>
</dbReference>
<evidence type="ECO:0000259" key="4">
    <source>
        <dbReference type="Pfam" id="PF14374"/>
    </source>
</evidence>
<dbReference type="OrthoDB" id="10259785at2759"/>
<proteinExistence type="inferred from homology"/>